<proteinExistence type="predicted"/>
<evidence type="ECO:0000256" key="2">
    <source>
        <dbReference type="SAM" id="Phobius"/>
    </source>
</evidence>
<evidence type="ECO:0000313" key="3">
    <source>
        <dbReference type="EMBL" id="MDK4305984.1"/>
    </source>
</evidence>
<sequence>MSDDKQLTVAELLARAGKENSDGQGKADAQGGSGARKSGGDSEKPRRRRRRSMEDGGGVSVAELTGSFPKVTAKPKESKHGSPIDETSSNETSSGETSSGETSSNKGAKAANAGSGAAQNAATEKPSGPKTPVAAEKKQPATPPTTRKKSKTITVGHKSGDKNNGGTGTKTGGQANSVQDSSQEKVSSVSAGASGSGAGIGSAAKGVGIGNAGNVAGAGSAKAPEKPTPASDETAEISRVTDTTSARTEGGSDKQNQRPNGRDQKNQERKETSREDSETTGEIPRVQGGKPVDKAAKTADTASQPVKPGKRADDDTSEFQNIPDSLTQAAAGAPVGGAGQNGAKSTGINSTQKKAAQGAQQTGRPDNSAQENGQPSGGPSPVHADADQDDAVSEGEGMSPVAVILLALVGIVLGVVVFKGFEMLWGALNNYLVAALAVGVTGVMAGIVHALRTERDGLSMTLTAIVGLLLTFGPAILVVL</sequence>
<dbReference type="EMBL" id="JASNVH010000001">
    <property type="protein sequence ID" value="MDK4305984.1"/>
    <property type="molecule type" value="Genomic_DNA"/>
</dbReference>
<keyword evidence="2" id="KW-0812">Transmembrane</keyword>
<comment type="caution">
    <text evidence="3">The sequence shown here is derived from an EMBL/GenBank/DDBJ whole genome shotgun (WGS) entry which is preliminary data.</text>
</comment>
<feature type="compositionally biased region" description="Low complexity" evidence="1">
    <location>
        <begin position="201"/>
        <end position="222"/>
    </location>
</feature>
<dbReference type="RefSeq" id="WP_284588710.1">
    <property type="nucleotide sequence ID" value="NZ_JASNUC010000001.1"/>
</dbReference>
<evidence type="ECO:0000313" key="4">
    <source>
        <dbReference type="Proteomes" id="UP001224412"/>
    </source>
</evidence>
<feature type="region of interest" description="Disordered" evidence="1">
    <location>
        <begin position="12"/>
        <end position="394"/>
    </location>
</feature>
<feature type="compositionally biased region" description="Basic and acidic residues" evidence="1">
    <location>
        <begin position="74"/>
        <end position="83"/>
    </location>
</feature>
<reference evidence="3" key="1">
    <citation type="submission" date="2023-05" db="EMBL/GenBank/DDBJ databases">
        <title>Metabolic capabilities are highly conserved among human nasal-associated Corynebacterium species in pangenomic analyses.</title>
        <authorList>
            <person name="Tran T.H."/>
            <person name="Roberts A.Q."/>
            <person name="Escapa I.F."/>
            <person name="Gao W."/>
            <person name="Conlan S."/>
            <person name="Kong H."/>
            <person name="Segre J.A."/>
            <person name="Kelly M.S."/>
            <person name="Lemon K.P."/>
        </authorList>
    </citation>
    <scope>NUCLEOTIDE SEQUENCE</scope>
    <source>
        <strain evidence="3">KPL2773</strain>
    </source>
</reference>
<accession>A0AAP4F4R7</accession>
<feature type="compositionally biased region" description="Low complexity" evidence="1">
    <location>
        <begin position="86"/>
        <end position="122"/>
    </location>
</feature>
<dbReference type="Proteomes" id="UP001224412">
    <property type="component" value="Unassembled WGS sequence"/>
</dbReference>
<feature type="compositionally biased region" description="Polar residues" evidence="1">
    <location>
        <begin position="240"/>
        <end position="249"/>
    </location>
</feature>
<feature type="compositionally biased region" description="Polar residues" evidence="1">
    <location>
        <begin position="318"/>
        <end position="328"/>
    </location>
</feature>
<feature type="transmembrane region" description="Helical" evidence="2">
    <location>
        <begin position="457"/>
        <end position="479"/>
    </location>
</feature>
<organism evidence="3 4">
    <name type="scientific">Corynebacterium pseudodiphtheriticum</name>
    <dbReference type="NCBI Taxonomy" id="37637"/>
    <lineage>
        <taxon>Bacteria</taxon>
        <taxon>Bacillati</taxon>
        <taxon>Actinomycetota</taxon>
        <taxon>Actinomycetes</taxon>
        <taxon>Mycobacteriales</taxon>
        <taxon>Corynebacteriaceae</taxon>
        <taxon>Corynebacterium</taxon>
    </lineage>
</organism>
<feature type="transmembrane region" description="Helical" evidence="2">
    <location>
        <begin position="430"/>
        <end position="451"/>
    </location>
</feature>
<feature type="compositionally biased region" description="Low complexity" evidence="1">
    <location>
        <begin position="351"/>
        <end position="363"/>
    </location>
</feature>
<keyword evidence="2" id="KW-1133">Transmembrane helix</keyword>
<feature type="transmembrane region" description="Helical" evidence="2">
    <location>
        <begin position="397"/>
        <end position="418"/>
    </location>
</feature>
<evidence type="ECO:0000256" key="1">
    <source>
        <dbReference type="SAM" id="MobiDB-lite"/>
    </source>
</evidence>
<gene>
    <name evidence="3" type="ORF">QPX42_00185</name>
</gene>
<keyword evidence="2" id="KW-0472">Membrane</keyword>
<feature type="compositionally biased region" description="Polar residues" evidence="1">
    <location>
        <begin position="364"/>
        <end position="374"/>
    </location>
</feature>
<dbReference type="AlphaFoldDB" id="A0AAP4F4R7"/>
<protein>
    <submittedName>
        <fullName evidence="3">Uncharacterized protein</fullName>
    </submittedName>
</protein>
<feature type="compositionally biased region" description="Basic and acidic residues" evidence="1">
    <location>
        <begin position="250"/>
        <end position="277"/>
    </location>
</feature>
<name>A0AAP4F4R7_9CORY</name>